<dbReference type="STRING" id="249189.RV04_GL000187"/>
<comment type="caution">
    <text evidence="2">The sequence shown here is derived from an EMBL/GenBank/DDBJ whole genome shotgun (WGS) entry which is preliminary data.</text>
</comment>
<protein>
    <submittedName>
        <fullName evidence="2">Uncharacterized protein</fullName>
    </submittedName>
</protein>
<evidence type="ECO:0000313" key="2">
    <source>
        <dbReference type="EMBL" id="OJG46940.1"/>
    </source>
</evidence>
<dbReference type="RefSeq" id="WP_245791023.1">
    <property type="nucleotide sequence ID" value="NZ_JBHSHK010000005.1"/>
</dbReference>
<keyword evidence="1" id="KW-1133">Transmembrane helix</keyword>
<dbReference type="EMBL" id="JXKQ01000001">
    <property type="protein sequence ID" value="OJG46940.1"/>
    <property type="molecule type" value="Genomic_DNA"/>
</dbReference>
<feature type="transmembrane region" description="Helical" evidence="1">
    <location>
        <begin position="12"/>
        <end position="29"/>
    </location>
</feature>
<proteinExistence type="predicted"/>
<dbReference type="Proteomes" id="UP000182077">
    <property type="component" value="Unassembled WGS sequence"/>
</dbReference>
<keyword evidence="1" id="KW-0812">Transmembrane</keyword>
<evidence type="ECO:0000256" key="1">
    <source>
        <dbReference type="SAM" id="Phobius"/>
    </source>
</evidence>
<organism evidence="2 3">
    <name type="scientific">Enterococcus hermanniensis</name>
    <dbReference type="NCBI Taxonomy" id="249189"/>
    <lineage>
        <taxon>Bacteria</taxon>
        <taxon>Bacillati</taxon>
        <taxon>Bacillota</taxon>
        <taxon>Bacilli</taxon>
        <taxon>Lactobacillales</taxon>
        <taxon>Enterococcaceae</taxon>
        <taxon>Enterococcus</taxon>
    </lineage>
</organism>
<sequence length="228" mass="27063">MVNYFLKHPSDFIGLIGSILTVLLSGYISNKVSKRNIVSEQAKIDKQITSEIEKLRIQYEYSQKLNNSNYLYRFKLEKLADLYELVVQYARNNAQVSLEIESLLRNTKINDITDEQKSRFKDYRTQIEDDFFNRNVMRNITINMAYFPRIKKQWVYVSSLKFRIIDLYIDQILGLLKITDPVKFDKKIPDNYTLGQFLDDIHRVSYETQNILDLIENEVGRLMMEMEA</sequence>
<name>A0A1L8TRN1_9ENTE</name>
<accession>A0A1L8TRN1</accession>
<evidence type="ECO:0000313" key="3">
    <source>
        <dbReference type="Proteomes" id="UP000182077"/>
    </source>
</evidence>
<dbReference type="AlphaFoldDB" id="A0A1L8TRN1"/>
<reference evidence="2 3" key="1">
    <citation type="submission" date="2014-12" db="EMBL/GenBank/DDBJ databases">
        <title>Draft genome sequences of 29 type strains of Enterococci.</title>
        <authorList>
            <person name="Zhong Z."/>
            <person name="Sun Z."/>
            <person name="Liu W."/>
            <person name="Zhang W."/>
            <person name="Zhang H."/>
        </authorList>
    </citation>
    <scope>NUCLEOTIDE SEQUENCE [LARGE SCALE GENOMIC DNA]</scope>
    <source>
        <strain evidence="2 3">DSM 17122</strain>
    </source>
</reference>
<gene>
    <name evidence="2" type="ORF">RV04_GL000187</name>
</gene>
<keyword evidence="3" id="KW-1185">Reference proteome</keyword>
<keyword evidence="1" id="KW-0472">Membrane</keyword>